<proteinExistence type="predicted"/>
<evidence type="ECO:0008006" key="3">
    <source>
        <dbReference type="Google" id="ProtNLM"/>
    </source>
</evidence>
<dbReference type="Gene3D" id="2.60.40.10">
    <property type="entry name" value="Immunoglobulins"/>
    <property type="match status" value="1"/>
</dbReference>
<gene>
    <name evidence="1" type="ORF">myaer102_32330</name>
</gene>
<protein>
    <recommendedName>
        <fullName evidence="3">Bacterial Ig-like domain-containing protein</fullName>
    </recommendedName>
</protein>
<dbReference type="AlphaFoldDB" id="A0A3G9K0K7"/>
<dbReference type="RefSeq" id="WP_012268188.1">
    <property type="nucleotide sequence ID" value="NZ_AP019314.1"/>
</dbReference>
<sequence length="338" mass="38508">MTSLQIISPINDARFERLKPVTFTGKVNSGIVTVELTADDKYSLGNNQVKADGSWSITYSGFTNPGKRKITAFGYDQANHEEETSIIIYVADSSDYTKTIYGGLVLDDYKKLKHTKSLPTDHRLTDAEGCRLFEQGILPILQSKETFMEATEEGRNKLNELVEQNKDQYHIDDAPCAYSVSCVMKYLAEKLGLATVKALFQDPCLMDNVRVTGVEKKLRRLGFLYFLKEDYLAPRGAIGARWPRKNKDKSNESGHIYFITKDGAKRTQFPNPENLWDDQQGKHETGINGPKWQIKDLHAENLHFFDHVYMQEKEGYTEGFWLPPGIYPLKRGFNLSNL</sequence>
<dbReference type="Proteomes" id="UP000278152">
    <property type="component" value="Chromosome"/>
</dbReference>
<name>A0A3G9K0K7_MICVR</name>
<reference evidence="1 2" key="1">
    <citation type="submission" date="2018-11" db="EMBL/GenBank/DDBJ databases">
        <title>Complete genome sequence of Microcystis aeruginosa NIES-102.</title>
        <authorList>
            <person name="Yamaguchi H."/>
            <person name="Suzuki S."/>
            <person name="Kawachi M."/>
        </authorList>
    </citation>
    <scope>NUCLEOTIDE SEQUENCE [LARGE SCALE GENOMIC DNA]</scope>
    <source>
        <strain evidence="1 2">NIES-102</strain>
    </source>
</reference>
<dbReference type="KEGG" id="mvz:myaer102_32330"/>
<dbReference type="InterPro" id="IPR013783">
    <property type="entry name" value="Ig-like_fold"/>
</dbReference>
<dbReference type="EMBL" id="AP019314">
    <property type="protein sequence ID" value="BBH40659.1"/>
    <property type="molecule type" value="Genomic_DNA"/>
</dbReference>
<organism evidence="1 2">
    <name type="scientific">Microcystis viridis NIES-102</name>
    <dbReference type="NCBI Taxonomy" id="213615"/>
    <lineage>
        <taxon>Bacteria</taxon>
        <taxon>Bacillati</taxon>
        <taxon>Cyanobacteriota</taxon>
        <taxon>Cyanophyceae</taxon>
        <taxon>Oscillatoriophycideae</taxon>
        <taxon>Chroococcales</taxon>
        <taxon>Microcystaceae</taxon>
        <taxon>Microcystis</taxon>
    </lineage>
</organism>
<accession>A0A3G9K0K7</accession>
<evidence type="ECO:0000313" key="1">
    <source>
        <dbReference type="EMBL" id="BBH40659.1"/>
    </source>
</evidence>
<evidence type="ECO:0000313" key="2">
    <source>
        <dbReference type="Proteomes" id="UP000278152"/>
    </source>
</evidence>